<dbReference type="AlphaFoldDB" id="A0AAD7HR96"/>
<name>A0AAD7HR96_9AGAR</name>
<dbReference type="Proteomes" id="UP001215598">
    <property type="component" value="Unassembled WGS sequence"/>
</dbReference>
<evidence type="ECO:0000313" key="1">
    <source>
        <dbReference type="EMBL" id="KAJ7725544.1"/>
    </source>
</evidence>
<gene>
    <name evidence="1" type="ORF">B0H16DRAFT_279829</name>
</gene>
<sequence length="149" mass="15920">MLAPSKFLTDTSSLSATDTSTSSTRVLDAVLPALQLAKASASGIGLPGVEPMIGAILELATMVSTMQANEDDLYKLERCLTALIAINPSGGGEDLRLRLSSFTSSLEVLAAKCQSLSGNSQLYRIPYPELYLLQSYFPRQSRGRYGLPS</sequence>
<protein>
    <submittedName>
        <fullName evidence="1">Uncharacterized protein</fullName>
    </submittedName>
</protein>
<accession>A0AAD7HR96</accession>
<keyword evidence="2" id="KW-1185">Reference proteome</keyword>
<proteinExistence type="predicted"/>
<reference evidence="1" key="1">
    <citation type="submission" date="2023-03" db="EMBL/GenBank/DDBJ databases">
        <title>Massive genome expansion in bonnet fungi (Mycena s.s.) driven by repeated elements and novel gene families across ecological guilds.</title>
        <authorList>
            <consortium name="Lawrence Berkeley National Laboratory"/>
            <person name="Harder C.B."/>
            <person name="Miyauchi S."/>
            <person name="Viragh M."/>
            <person name="Kuo A."/>
            <person name="Thoen E."/>
            <person name="Andreopoulos B."/>
            <person name="Lu D."/>
            <person name="Skrede I."/>
            <person name="Drula E."/>
            <person name="Henrissat B."/>
            <person name="Morin E."/>
            <person name="Kohler A."/>
            <person name="Barry K."/>
            <person name="LaButti K."/>
            <person name="Morin E."/>
            <person name="Salamov A."/>
            <person name="Lipzen A."/>
            <person name="Mereny Z."/>
            <person name="Hegedus B."/>
            <person name="Baldrian P."/>
            <person name="Stursova M."/>
            <person name="Weitz H."/>
            <person name="Taylor A."/>
            <person name="Grigoriev I.V."/>
            <person name="Nagy L.G."/>
            <person name="Martin F."/>
            <person name="Kauserud H."/>
        </authorList>
    </citation>
    <scope>NUCLEOTIDE SEQUENCE</scope>
    <source>
        <strain evidence="1">CBHHK182m</strain>
    </source>
</reference>
<organism evidence="1 2">
    <name type="scientific">Mycena metata</name>
    <dbReference type="NCBI Taxonomy" id="1033252"/>
    <lineage>
        <taxon>Eukaryota</taxon>
        <taxon>Fungi</taxon>
        <taxon>Dikarya</taxon>
        <taxon>Basidiomycota</taxon>
        <taxon>Agaricomycotina</taxon>
        <taxon>Agaricomycetes</taxon>
        <taxon>Agaricomycetidae</taxon>
        <taxon>Agaricales</taxon>
        <taxon>Marasmiineae</taxon>
        <taxon>Mycenaceae</taxon>
        <taxon>Mycena</taxon>
    </lineage>
</organism>
<dbReference type="EMBL" id="JARKIB010000193">
    <property type="protein sequence ID" value="KAJ7725544.1"/>
    <property type="molecule type" value="Genomic_DNA"/>
</dbReference>
<evidence type="ECO:0000313" key="2">
    <source>
        <dbReference type="Proteomes" id="UP001215598"/>
    </source>
</evidence>
<comment type="caution">
    <text evidence="1">The sequence shown here is derived from an EMBL/GenBank/DDBJ whole genome shotgun (WGS) entry which is preliminary data.</text>
</comment>